<dbReference type="RefSeq" id="WP_135657017.1">
    <property type="nucleotide sequence ID" value="NZ_RQHF01000009.1"/>
</dbReference>
<proteinExistence type="predicted"/>
<protein>
    <recommendedName>
        <fullName evidence="1">NAD glycohydrolase translocation F5/8 type C domain-containing protein</fullName>
    </recommendedName>
</protein>
<dbReference type="InterPro" id="IPR057561">
    <property type="entry name" value="NADase_transloc"/>
</dbReference>
<feature type="domain" description="NAD glycohydrolase translocation F5/8 type C" evidence="1">
    <location>
        <begin position="157"/>
        <end position="285"/>
    </location>
</feature>
<dbReference type="EMBL" id="RQHF01000009">
    <property type="protein sequence ID" value="TGM60317.1"/>
    <property type="molecule type" value="Genomic_DNA"/>
</dbReference>
<evidence type="ECO:0000313" key="2">
    <source>
        <dbReference type="EMBL" id="TGM60317.1"/>
    </source>
</evidence>
<dbReference type="Pfam" id="PF25302">
    <property type="entry name" value="NADase_transloc"/>
    <property type="match status" value="1"/>
</dbReference>
<name>A0ABY2NSV3_9LEPT</name>
<keyword evidence="3" id="KW-1185">Reference proteome</keyword>
<accession>A0ABY2NSV3</accession>
<gene>
    <name evidence="2" type="ORF">EHQ95_02870</name>
</gene>
<evidence type="ECO:0000259" key="1">
    <source>
        <dbReference type="Pfam" id="PF25302"/>
    </source>
</evidence>
<reference evidence="3" key="1">
    <citation type="journal article" date="2019" name="PLoS Negl. Trop. Dis.">
        <title>Revisiting the worldwide diversity of Leptospira species in the environment.</title>
        <authorList>
            <person name="Vincent A.T."/>
            <person name="Schiettekatte O."/>
            <person name="Bourhy P."/>
            <person name="Veyrier F.J."/>
            <person name="Picardeau M."/>
        </authorList>
    </citation>
    <scope>NUCLEOTIDE SEQUENCE [LARGE SCALE GENOMIC DNA]</scope>
    <source>
        <strain evidence="3">201601955</strain>
    </source>
</reference>
<dbReference type="Proteomes" id="UP000298112">
    <property type="component" value="Unassembled WGS sequence"/>
</dbReference>
<evidence type="ECO:0000313" key="3">
    <source>
        <dbReference type="Proteomes" id="UP000298112"/>
    </source>
</evidence>
<comment type="caution">
    <text evidence="2">The sequence shown here is derived from an EMBL/GenBank/DDBJ whole genome shotgun (WGS) entry which is preliminary data.</text>
</comment>
<organism evidence="2 3">
    <name type="scientific">Leptospira vanthielii</name>
    <dbReference type="NCBI Taxonomy" id="293085"/>
    <lineage>
        <taxon>Bacteria</taxon>
        <taxon>Pseudomonadati</taxon>
        <taxon>Spirochaetota</taxon>
        <taxon>Spirochaetia</taxon>
        <taxon>Leptospirales</taxon>
        <taxon>Leptospiraceae</taxon>
        <taxon>Leptospira</taxon>
    </lineage>
</organism>
<dbReference type="NCBIfam" id="NF047619">
    <property type="entry name" value="NADase_discoid"/>
    <property type="match status" value="1"/>
</dbReference>
<sequence length="489" mass="54760">MKLRSYLLPPLILLALLTVNCGKKLHFSMVTSTSMENGLPFLVLDGKEWKAEPGAEFVKLHFYADNAFSLSKVSIESCSGPFKDRIAAYVNFDEVYASTDIQKSNSEVSFDPVVQARSVTLNFQRNQNICLKSVKFYDEKNKTYRTYAPEIIAGSVSASETASPEPTYSVMNLFDSKYENGYSSVKGGVGVTFNFGFAEKKKISVLKIWNGYQRSDVHCIKNGRVKSFLLTGDDGYSAKINLEDTMGSQEIQLPIPFKGKKLTMKVEEIYPGLTEKGIVLSELRFGDDGDWFAMDTLPKSKDTAAKNFDSFAKASLRKVLNRGLTGREVLAVVDETISDLPAGAETEVAVEENLDPPTSSDWTIRLRSDGTFFLEGTTARTNYDANEESSHRFYGMGNYEIKEISPGKIYMRIFGFLRKQTFTNFLDYGGGDCNGCGRDCNLVKNPDPNNTEKIFQEFVTLQMRGKQFYLTNSKKTENLDFSTLELSLE</sequence>